<accession>A0ABV5KFK1</accession>
<dbReference type="RefSeq" id="WP_246084057.1">
    <property type="nucleotide sequence ID" value="NZ_JBHMDG010000034.1"/>
</dbReference>
<dbReference type="EMBL" id="JBHMDG010000034">
    <property type="protein sequence ID" value="MFB9315506.1"/>
    <property type="molecule type" value="Genomic_DNA"/>
</dbReference>
<keyword evidence="2" id="KW-0808">Transferase</keyword>
<dbReference type="InterPro" id="IPR016181">
    <property type="entry name" value="Acyl_CoA_acyltransferase"/>
</dbReference>
<dbReference type="Pfam" id="PF13302">
    <property type="entry name" value="Acetyltransf_3"/>
    <property type="match status" value="1"/>
</dbReference>
<evidence type="ECO:0000313" key="3">
    <source>
        <dbReference type="Proteomes" id="UP001589750"/>
    </source>
</evidence>
<keyword evidence="3" id="KW-1185">Reference proteome</keyword>
<dbReference type="InterPro" id="IPR000182">
    <property type="entry name" value="GNAT_dom"/>
</dbReference>
<sequence length="170" mass="18686">MTEPATPTPEPPELPERLATDRLRLILVTLADAADMRDGRHQDRWHPDYPRQDDRDAASMIHEPSTWGPRHLVHDGLAVGSLGFFGPPDEGEVEVGYGLVEQVRGRGLATEALRCVLNQTDRLGVRVRARTEPTNRASVRVLAKAGFTELRGSDDEGLLVMARPLPAVAV</sequence>
<name>A0ABV5KFK1_9ACTN</name>
<dbReference type="Proteomes" id="UP001589750">
    <property type="component" value="Unassembled WGS sequence"/>
</dbReference>
<dbReference type="PANTHER" id="PTHR43441">
    <property type="entry name" value="RIBOSOMAL-PROTEIN-SERINE ACETYLTRANSFERASE"/>
    <property type="match status" value="1"/>
</dbReference>
<evidence type="ECO:0000313" key="2">
    <source>
        <dbReference type="EMBL" id="MFB9315506.1"/>
    </source>
</evidence>
<dbReference type="Gene3D" id="3.40.630.30">
    <property type="match status" value="1"/>
</dbReference>
<dbReference type="PROSITE" id="PS51186">
    <property type="entry name" value="GNAT"/>
    <property type="match status" value="1"/>
</dbReference>
<dbReference type="InterPro" id="IPR051908">
    <property type="entry name" value="Ribosomal_N-acetyltransferase"/>
</dbReference>
<dbReference type="SUPFAM" id="SSF55729">
    <property type="entry name" value="Acyl-CoA N-acyltransferases (Nat)"/>
    <property type="match status" value="1"/>
</dbReference>
<keyword evidence="2" id="KW-0012">Acyltransferase</keyword>
<feature type="domain" description="N-acetyltransferase" evidence="1">
    <location>
        <begin position="23"/>
        <end position="166"/>
    </location>
</feature>
<dbReference type="GO" id="GO:0016746">
    <property type="term" value="F:acyltransferase activity"/>
    <property type="evidence" value="ECO:0007669"/>
    <property type="project" value="UniProtKB-KW"/>
</dbReference>
<proteinExistence type="predicted"/>
<gene>
    <name evidence="2" type="ORF">ACFFRI_20845</name>
</gene>
<evidence type="ECO:0000259" key="1">
    <source>
        <dbReference type="PROSITE" id="PS51186"/>
    </source>
</evidence>
<protein>
    <submittedName>
        <fullName evidence="2">GNAT family N-acetyltransferase</fullName>
        <ecNumber evidence="2">2.3.-.-</ecNumber>
    </submittedName>
</protein>
<dbReference type="PANTHER" id="PTHR43441:SF6">
    <property type="entry name" value="N-ACETYLTRANSFERASE DOMAIN-CONTAINING PROTEIN"/>
    <property type="match status" value="1"/>
</dbReference>
<comment type="caution">
    <text evidence="2">The sequence shown here is derived from an EMBL/GenBank/DDBJ whole genome shotgun (WGS) entry which is preliminary data.</text>
</comment>
<dbReference type="EC" id="2.3.-.-" evidence="2"/>
<reference evidence="2 3" key="1">
    <citation type="submission" date="2024-09" db="EMBL/GenBank/DDBJ databases">
        <authorList>
            <person name="Sun Q."/>
            <person name="Mori K."/>
        </authorList>
    </citation>
    <scope>NUCLEOTIDE SEQUENCE [LARGE SCALE GENOMIC DNA]</scope>
    <source>
        <strain evidence="2 3">JCM 9626</strain>
    </source>
</reference>
<organism evidence="2 3">
    <name type="scientific">Nocardioides plantarum</name>
    <dbReference type="NCBI Taxonomy" id="29299"/>
    <lineage>
        <taxon>Bacteria</taxon>
        <taxon>Bacillati</taxon>
        <taxon>Actinomycetota</taxon>
        <taxon>Actinomycetes</taxon>
        <taxon>Propionibacteriales</taxon>
        <taxon>Nocardioidaceae</taxon>
        <taxon>Nocardioides</taxon>
    </lineage>
</organism>